<feature type="region of interest" description="Disordered" evidence="1">
    <location>
        <begin position="44"/>
        <end position="67"/>
    </location>
</feature>
<dbReference type="InterPro" id="IPR008551">
    <property type="entry name" value="TANGO2"/>
</dbReference>
<dbReference type="Proteomes" id="UP000726737">
    <property type="component" value="Unassembled WGS sequence"/>
</dbReference>
<evidence type="ECO:0000256" key="1">
    <source>
        <dbReference type="SAM" id="MobiDB-lite"/>
    </source>
</evidence>
<comment type="caution">
    <text evidence="2">The sequence shown here is derived from an EMBL/GenBank/DDBJ whole genome shotgun (WGS) entry which is preliminary data.</text>
</comment>
<protein>
    <submittedName>
        <fullName evidence="2">Uncharacterized protein</fullName>
    </submittedName>
</protein>
<dbReference type="OrthoDB" id="15189at2759"/>
<gene>
    <name evidence="2" type="ORF">BG011_009822</name>
</gene>
<feature type="compositionally biased region" description="Polar residues" evidence="1">
    <location>
        <begin position="48"/>
        <end position="61"/>
    </location>
</feature>
<evidence type="ECO:0000313" key="2">
    <source>
        <dbReference type="EMBL" id="KAG0248877.1"/>
    </source>
</evidence>
<proteinExistence type="predicted"/>
<dbReference type="Pfam" id="PF05742">
    <property type="entry name" value="TANGO2"/>
    <property type="match status" value="1"/>
</dbReference>
<name>A0A9P6PKN7_9FUNG</name>
<reference evidence="2" key="1">
    <citation type="journal article" date="2020" name="Fungal Divers.">
        <title>Resolving the Mortierellaceae phylogeny through synthesis of multi-gene phylogenetics and phylogenomics.</title>
        <authorList>
            <person name="Vandepol N."/>
            <person name="Liber J."/>
            <person name="Desiro A."/>
            <person name="Na H."/>
            <person name="Kennedy M."/>
            <person name="Barry K."/>
            <person name="Grigoriev I.V."/>
            <person name="Miller A.N."/>
            <person name="O'Donnell K."/>
            <person name="Stajich J.E."/>
            <person name="Bonito G."/>
        </authorList>
    </citation>
    <scope>NUCLEOTIDE SEQUENCE</scope>
    <source>
        <strain evidence="2">KOD948</strain>
    </source>
</reference>
<feature type="non-terminal residue" evidence="2">
    <location>
        <position position="203"/>
    </location>
</feature>
<accession>A0A9P6PKN7</accession>
<keyword evidence="3" id="KW-1185">Reference proteome</keyword>
<dbReference type="AlphaFoldDB" id="A0A9P6PKN7"/>
<sequence length="203" mass="22194">SVVGVSNSVFSRPWDKVKIGTQALAKTLNESIEVFGAGTHAALRTPAEGSSSTEDMSSQPVTPTPALGDQLLADDIKEVAWLPFAEEDSQDLNDAGAALRERVFIPWVKWGVPPYEYGTRSSTIVLFGRQSRLGVYVEKTWYGPVDEATGRNVLYEPNSAEGVVWWQGLVGQPRQEWKRIQGEELEGLFQVANDIRACVGVAA</sequence>
<evidence type="ECO:0000313" key="3">
    <source>
        <dbReference type="Proteomes" id="UP000726737"/>
    </source>
</evidence>
<organism evidence="2 3">
    <name type="scientific">Mortierella polycephala</name>
    <dbReference type="NCBI Taxonomy" id="41804"/>
    <lineage>
        <taxon>Eukaryota</taxon>
        <taxon>Fungi</taxon>
        <taxon>Fungi incertae sedis</taxon>
        <taxon>Mucoromycota</taxon>
        <taxon>Mortierellomycotina</taxon>
        <taxon>Mortierellomycetes</taxon>
        <taxon>Mortierellales</taxon>
        <taxon>Mortierellaceae</taxon>
        <taxon>Mortierella</taxon>
    </lineage>
</organism>
<dbReference type="EMBL" id="JAAAJA010000905">
    <property type="protein sequence ID" value="KAG0248877.1"/>
    <property type="molecule type" value="Genomic_DNA"/>
</dbReference>